<dbReference type="PROSITE" id="PS00028">
    <property type="entry name" value="ZINC_FINGER_C2H2_1"/>
    <property type="match status" value="2"/>
</dbReference>
<feature type="region of interest" description="Disordered" evidence="9">
    <location>
        <begin position="189"/>
        <end position="240"/>
    </location>
</feature>
<gene>
    <name evidence="12" type="ORF">FOXB_14016</name>
</gene>
<evidence type="ECO:0000256" key="2">
    <source>
        <dbReference type="ARBA" id="ARBA00022723"/>
    </source>
</evidence>
<feature type="domain" description="C2H2-type" evidence="11">
    <location>
        <begin position="581"/>
        <end position="610"/>
    </location>
</feature>
<feature type="domain" description="C2H2-type" evidence="11">
    <location>
        <begin position="609"/>
        <end position="639"/>
    </location>
</feature>
<feature type="compositionally biased region" description="Polar residues" evidence="9">
    <location>
        <begin position="497"/>
        <end position="509"/>
    </location>
</feature>
<evidence type="ECO:0000256" key="4">
    <source>
        <dbReference type="ARBA" id="ARBA00022833"/>
    </source>
</evidence>
<dbReference type="Gene3D" id="3.30.160.60">
    <property type="entry name" value="Classic Zinc Finger"/>
    <property type="match status" value="3"/>
</dbReference>
<dbReference type="PANTHER" id="PTHR46179:SF13">
    <property type="entry name" value="C2H2-TYPE DOMAIN-CONTAINING PROTEIN"/>
    <property type="match status" value="1"/>
</dbReference>
<dbReference type="InterPro" id="IPR013087">
    <property type="entry name" value="Znf_C2H2_type"/>
</dbReference>
<dbReference type="Pfam" id="PF00096">
    <property type="entry name" value="zf-C2H2"/>
    <property type="match status" value="1"/>
</dbReference>
<keyword evidence="3 8" id="KW-0863">Zinc-finger</keyword>
<feature type="region of interest" description="Disordered" evidence="9">
    <location>
        <begin position="325"/>
        <end position="588"/>
    </location>
</feature>
<evidence type="ECO:0000256" key="6">
    <source>
        <dbReference type="ARBA" id="ARBA00023163"/>
    </source>
</evidence>
<comment type="caution">
    <text evidence="12">The sequence shown here is derived from an EMBL/GenBank/DDBJ whole genome shotgun (WGS) entry which is preliminary data.</text>
</comment>
<dbReference type="SMART" id="SM00355">
    <property type="entry name" value="ZnF_C2H2"/>
    <property type="match status" value="3"/>
</dbReference>
<evidence type="ECO:0000256" key="7">
    <source>
        <dbReference type="ARBA" id="ARBA00023242"/>
    </source>
</evidence>
<protein>
    <recommendedName>
        <fullName evidence="11">C2H2-type domain-containing protein</fullName>
    </recommendedName>
</protein>
<feature type="compositionally biased region" description="Polar residues" evidence="9">
    <location>
        <begin position="389"/>
        <end position="400"/>
    </location>
</feature>
<feature type="compositionally biased region" description="Polar residues" evidence="9">
    <location>
        <begin position="536"/>
        <end position="559"/>
    </location>
</feature>
<dbReference type="PROSITE" id="PS50157">
    <property type="entry name" value="ZINC_FINGER_C2H2_2"/>
    <property type="match status" value="2"/>
</dbReference>
<dbReference type="InterPro" id="IPR036236">
    <property type="entry name" value="Znf_C2H2_sf"/>
</dbReference>
<feature type="compositionally biased region" description="Polar residues" evidence="9">
    <location>
        <begin position="566"/>
        <end position="580"/>
    </location>
</feature>
<feature type="compositionally biased region" description="Pro residues" evidence="9">
    <location>
        <begin position="460"/>
        <end position="472"/>
    </location>
</feature>
<evidence type="ECO:0000256" key="1">
    <source>
        <dbReference type="ARBA" id="ARBA00004123"/>
    </source>
</evidence>
<evidence type="ECO:0000256" key="9">
    <source>
        <dbReference type="SAM" id="MobiDB-lite"/>
    </source>
</evidence>
<feature type="region of interest" description="Disordered" evidence="9">
    <location>
        <begin position="125"/>
        <end position="177"/>
    </location>
</feature>
<evidence type="ECO:0000313" key="12">
    <source>
        <dbReference type="EMBL" id="EGU75468.1"/>
    </source>
</evidence>
<evidence type="ECO:0000259" key="11">
    <source>
        <dbReference type="PROSITE" id="PS50157"/>
    </source>
</evidence>
<evidence type="ECO:0000256" key="10">
    <source>
        <dbReference type="SAM" id="Phobius"/>
    </source>
</evidence>
<feature type="compositionally biased region" description="Polar residues" evidence="9">
    <location>
        <begin position="155"/>
        <end position="168"/>
    </location>
</feature>
<dbReference type="SUPFAM" id="SSF57667">
    <property type="entry name" value="beta-beta-alpha zinc fingers"/>
    <property type="match status" value="1"/>
</dbReference>
<keyword evidence="7" id="KW-0539">Nucleus</keyword>
<reference evidence="12" key="1">
    <citation type="journal article" date="2012" name="Mol. Plant Microbe Interact.">
        <title>A highly conserved effector in Fusarium oxysporum is required for full virulence on Arabidopsis.</title>
        <authorList>
            <person name="Thatcher L.F."/>
            <person name="Gardiner D.M."/>
            <person name="Kazan K."/>
            <person name="Manners J."/>
        </authorList>
    </citation>
    <scope>NUCLEOTIDE SEQUENCE [LARGE SCALE GENOMIC DNA]</scope>
    <source>
        <strain evidence="12">Fo5176</strain>
    </source>
</reference>
<feature type="region of interest" description="Disordered" evidence="9">
    <location>
        <begin position="271"/>
        <end position="290"/>
    </location>
</feature>
<feature type="transmembrane region" description="Helical" evidence="10">
    <location>
        <begin position="93"/>
        <end position="115"/>
    </location>
</feature>
<evidence type="ECO:0000256" key="3">
    <source>
        <dbReference type="ARBA" id="ARBA00022771"/>
    </source>
</evidence>
<dbReference type="PANTHER" id="PTHR46179">
    <property type="entry name" value="ZINC FINGER PROTEIN"/>
    <property type="match status" value="1"/>
</dbReference>
<dbReference type="STRING" id="660025.F9G5T4"/>
<proteinExistence type="predicted"/>
<keyword evidence="10" id="KW-1133">Transmembrane helix</keyword>
<dbReference type="GO" id="GO:0008270">
    <property type="term" value="F:zinc ion binding"/>
    <property type="evidence" value="ECO:0007669"/>
    <property type="project" value="UniProtKB-KW"/>
</dbReference>
<keyword evidence="5" id="KW-0805">Transcription regulation</keyword>
<keyword evidence="10" id="KW-0472">Membrane</keyword>
<dbReference type="EMBL" id="AFQF01003474">
    <property type="protein sequence ID" value="EGU75468.1"/>
    <property type="molecule type" value="Genomic_DNA"/>
</dbReference>
<dbReference type="AlphaFoldDB" id="F9G5T4"/>
<comment type="subcellular location">
    <subcellularLocation>
        <location evidence="1">Nucleus</location>
    </subcellularLocation>
</comment>
<dbReference type="PaxDb" id="5507-FOXG_03154P0"/>
<keyword evidence="10" id="KW-0812">Transmembrane</keyword>
<dbReference type="GO" id="GO:0005634">
    <property type="term" value="C:nucleus"/>
    <property type="evidence" value="ECO:0007669"/>
    <property type="project" value="UniProtKB-SubCell"/>
</dbReference>
<name>F9G5T4_FUSOF</name>
<keyword evidence="2" id="KW-0479">Metal-binding</keyword>
<accession>F9G5T4</accession>
<keyword evidence="4" id="KW-0862">Zinc</keyword>
<feature type="compositionally biased region" description="Basic and acidic residues" evidence="9">
    <location>
        <begin position="276"/>
        <end position="286"/>
    </location>
</feature>
<dbReference type="GO" id="GO:0006357">
    <property type="term" value="P:regulation of transcription by RNA polymerase II"/>
    <property type="evidence" value="ECO:0007669"/>
    <property type="project" value="TreeGrafter"/>
</dbReference>
<keyword evidence="6" id="KW-0804">Transcription</keyword>
<organism evidence="12">
    <name type="scientific">Fusarium oxysporum (strain Fo5176)</name>
    <name type="common">Fusarium vascular wilt</name>
    <dbReference type="NCBI Taxonomy" id="660025"/>
    <lineage>
        <taxon>Eukaryota</taxon>
        <taxon>Fungi</taxon>
        <taxon>Dikarya</taxon>
        <taxon>Ascomycota</taxon>
        <taxon>Pezizomycotina</taxon>
        <taxon>Sordariomycetes</taxon>
        <taxon>Hypocreomycetidae</taxon>
        <taxon>Hypocreales</taxon>
        <taxon>Nectriaceae</taxon>
        <taxon>Fusarium</taxon>
        <taxon>Fusarium oxysporum species complex</taxon>
    </lineage>
</organism>
<sequence length="691" mass="75205">MRQTKRKDLDETALLKSSDQIELKLSDPDDARATISSRRLLLATSAFATYSSNPVWHNSMDTLRCLSGRKSHAMGNLETRGVVLKRQLSDGGIAGVVVGVIVGIALVILCSYPFIIRRIRRRKQTSLHGPPDTNDPETGEVPATGAPGIDDNQRRLSSQDSFKPSGENTRGGVDGSVKDLDWTVHDGFLQQTNGQGQPDYVPRIDTNLPSYGFGNAQPTANDPIPRSAPFGSNENHHEEYMPQSIGDAPRAVLNGTSADYYSPSVPSEAFGMFSTEEPRPQPERSWSRGSSLRYNLKQMFSRKSTRDQSLNSPTSQSLAEYLESVPRAQDGSLQRITTAGRPTESPTDMTAPATDSLPVPSSTQALGSPIALPSTLPKGAVQSPPDSPPTTFNFNASQSPPSHPAPGTVNPMDIMPASTETEVWHRNDYQLYVSQSSPNQPPPSAGPATHEGPVDSPSPLTLPPSDPHPQPVPIVHSPTPTQSQIAFKTEETDDNQDISMSEIPTTNHLSPLPDSSVRHPSYPSDASTPLPGPAFTNPSSLSTPATQLDTPSPHSGTSSDYRHSVSPGNAVSNPSPSNGSHACDEPGCNQVFDQPHKLKHHQRYHTKDHKCPYPNCGKGFGTKTHLQRHVNDRHERKKKFHCAVQGCDYSRQGGKGFPRKDNWKRHMTKIHNMDQRHLPEPVEVDQEMGGT</sequence>
<evidence type="ECO:0000256" key="5">
    <source>
        <dbReference type="ARBA" id="ARBA00023015"/>
    </source>
</evidence>
<evidence type="ECO:0000256" key="8">
    <source>
        <dbReference type="PROSITE-ProRule" id="PRU00042"/>
    </source>
</evidence>
<dbReference type="InterPro" id="IPR051061">
    <property type="entry name" value="Zinc_finger_trans_reg"/>
</dbReference>
<dbReference type="OrthoDB" id="6365676at2759"/>